<comment type="similarity">
    <text evidence="2">Belongs to the methyl-accepting chemotaxis (MCP) protein family.</text>
</comment>
<evidence type="ECO:0000313" key="8">
    <source>
        <dbReference type="Proteomes" id="UP001629288"/>
    </source>
</evidence>
<dbReference type="InterPro" id="IPR047347">
    <property type="entry name" value="YvaQ-like_sensor"/>
</dbReference>
<keyword evidence="8" id="KW-1185">Reference proteome</keyword>
<evidence type="ECO:0000256" key="2">
    <source>
        <dbReference type="ARBA" id="ARBA00029447"/>
    </source>
</evidence>
<proteinExistence type="inferred from homology"/>
<reference evidence="7 8" key="1">
    <citation type="journal article" date="2024" name="Chem. Sci.">
        <title>Discovery of megapolipeptins by genome mining of a Burkholderiales bacteria collection.</title>
        <authorList>
            <person name="Paulo B.S."/>
            <person name="Recchia M.J.J."/>
            <person name="Lee S."/>
            <person name="Fergusson C.H."/>
            <person name="Romanowski S.B."/>
            <person name="Hernandez A."/>
            <person name="Krull N."/>
            <person name="Liu D.Y."/>
            <person name="Cavanagh H."/>
            <person name="Bos A."/>
            <person name="Gray C.A."/>
            <person name="Murphy B.T."/>
            <person name="Linington R.G."/>
            <person name="Eustaquio A.S."/>
        </authorList>
    </citation>
    <scope>NUCLEOTIDE SEQUENCE [LARGE SCALE GENOMIC DNA]</scope>
    <source>
        <strain evidence="7 8">RL17-379-BIB-C</strain>
    </source>
</reference>
<feature type="domain" description="Methyl-accepting transducer" evidence="5">
    <location>
        <begin position="274"/>
        <end position="503"/>
    </location>
</feature>
<evidence type="ECO:0000256" key="4">
    <source>
        <dbReference type="SAM" id="Phobius"/>
    </source>
</evidence>
<keyword evidence="4" id="KW-0812">Transmembrane</keyword>
<dbReference type="PANTHER" id="PTHR43531:SF14">
    <property type="entry name" value="METHYL-ACCEPTING CHEMOTAXIS PROTEIN I-RELATED"/>
    <property type="match status" value="1"/>
</dbReference>
<dbReference type="EMBL" id="JAQQDH010000001">
    <property type="protein sequence ID" value="MFM0442967.1"/>
    <property type="molecule type" value="Genomic_DNA"/>
</dbReference>
<dbReference type="Pfam" id="PF00672">
    <property type="entry name" value="HAMP"/>
    <property type="match status" value="1"/>
</dbReference>
<dbReference type="InterPro" id="IPR004089">
    <property type="entry name" value="MCPsignal_dom"/>
</dbReference>
<dbReference type="InterPro" id="IPR024478">
    <property type="entry name" value="HlyB_4HB_MCP"/>
</dbReference>
<dbReference type="SUPFAM" id="SSF58104">
    <property type="entry name" value="Methyl-accepting chemotaxis protein (MCP) signaling domain"/>
    <property type="match status" value="1"/>
</dbReference>
<evidence type="ECO:0000313" key="7">
    <source>
        <dbReference type="EMBL" id="MFM0442967.1"/>
    </source>
</evidence>
<dbReference type="InterPro" id="IPR003660">
    <property type="entry name" value="HAMP_dom"/>
</dbReference>
<keyword evidence="4" id="KW-0472">Membrane</keyword>
<dbReference type="CDD" id="cd19411">
    <property type="entry name" value="MCP2201-like_sensor"/>
    <property type="match status" value="1"/>
</dbReference>
<accession>A0ABW9BW62</accession>
<gene>
    <name evidence="7" type="ORF">PQR00_05155</name>
</gene>
<dbReference type="SMART" id="SM00304">
    <property type="entry name" value="HAMP"/>
    <property type="match status" value="1"/>
</dbReference>
<dbReference type="InterPro" id="IPR004090">
    <property type="entry name" value="Chemotax_Me-accpt_rcpt"/>
</dbReference>
<dbReference type="Proteomes" id="UP001629288">
    <property type="component" value="Unassembled WGS sequence"/>
</dbReference>
<dbReference type="CDD" id="cd06225">
    <property type="entry name" value="HAMP"/>
    <property type="match status" value="1"/>
</dbReference>
<dbReference type="Gene3D" id="1.10.287.950">
    <property type="entry name" value="Methyl-accepting chemotaxis protein"/>
    <property type="match status" value="1"/>
</dbReference>
<dbReference type="InterPro" id="IPR051310">
    <property type="entry name" value="MCP_chemotaxis"/>
</dbReference>
<evidence type="ECO:0000259" key="6">
    <source>
        <dbReference type="PROSITE" id="PS50885"/>
    </source>
</evidence>
<name>A0ABW9BW62_9BURK</name>
<keyword evidence="3" id="KW-0807">Transducer</keyword>
<dbReference type="PROSITE" id="PS50111">
    <property type="entry name" value="CHEMOTAXIS_TRANSDUC_2"/>
    <property type="match status" value="1"/>
</dbReference>
<organism evidence="7 8">
    <name type="scientific">Paraburkholderia strydomiana</name>
    <dbReference type="NCBI Taxonomy" id="1245417"/>
    <lineage>
        <taxon>Bacteria</taxon>
        <taxon>Pseudomonadati</taxon>
        <taxon>Pseudomonadota</taxon>
        <taxon>Betaproteobacteria</taxon>
        <taxon>Burkholderiales</taxon>
        <taxon>Burkholderiaceae</taxon>
        <taxon>Paraburkholderia</taxon>
    </lineage>
</organism>
<sequence length="607" mass="65202">MAALNQFSIKAKLIAGFGTLSLIVVVVAGLSLKSLSDSTEGFSSFVRGINARAEMAVQVRTAVDRRAIAARNLVLVVKPEDFDIEKALVARAHEDVSANLKKLNEMMKASDASDKARSLVAEMDRVETAYAPVATEIVGLALANKRDEAIARMDDQCRPLLAALIRATDAYADYAHSRQEEMIAGYAAHYEHQRNLLITISLLAIALAVGACVVLTRAVSGPLNLAIGVARTVSQGDLRTRINVDGKDETSKLLGALREMNERLTTIVGRVRDASTSIAHAAREIAAGNMDLSQRTEQQAASLQETASSMEQLTSTVKQNADNAQQGSTLAANASSVAQKGSAVVGQVVSTMQDISDSSTKIADITGIIEGIAFQTNILALNAAVEAARAGEQGRGFAVVASEVRSLAQRSSSAAKEIKDLIANSVDKIRDGSSLAGEAGKTMSEVTEAVARVTDIMSEIAAASSEQSRGIEQVNLAITQMDNVTQQNAALVEEAAAASRSMEEQGEQLNEVVGFFRVLEGVGRGWLGLLRWLLSLLLVGRSRLLRDVQLLRRRRGWARPRRCERRSRFKRCPLSPPATMRGGVSSDLVVWREAFDGEIKKPRQVEL</sequence>
<dbReference type="PRINTS" id="PR00260">
    <property type="entry name" value="CHEMTRNSDUCR"/>
</dbReference>
<dbReference type="Pfam" id="PF00015">
    <property type="entry name" value="MCPsignal"/>
    <property type="match status" value="1"/>
</dbReference>
<evidence type="ECO:0000256" key="1">
    <source>
        <dbReference type="ARBA" id="ARBA00022481"/>
    </source>
</evidence>
<dbReference type="SMART" id="SM00283">
    <property type="entry name" value="MA"/>
    <property type="match status" value="1"/>
</dbReference>
<dbReference type="Pfam" id="PF12729">
    <property type="entry name" value="4HB_MCP_1"/>
    <property type="match status" value="1"/>
</dbReference>
<feature type="transmembrane region" description="Helical" evidence="4">
    <location>
        <begin position="13"/>
        <end position="32"/>
    </location>
</feature>
<dbReference type="RefSeq" id="WP_408127249.1">
    <property type="nucleotide sequence ID" value="NZ_JAQQDH010000001.1"/>
</dbReference>
<dbReference type="PANTHER" id="PTHR43531">
    <property type="entry name" value="PROTEIN ICFG"/>
    <property type="match status" value="1"/>
</dbReference>
<feature type="domain" description="HAMP" evidence="6">
    <location>
        <begin position="217"/>
        <end position="269"/>
    </location>
</feature>
<evidence type="ECO:0000256" key="3">
    <source>
        <dbReference type="PROSITE-ProRule" id="PRU00284"/>
    </source>
</evidence>
<keyword evidence="1" id="KW-0488">Methylation</keyword>
<protein>
    <submittedName>
        <fullName evidence="7">Methyl-accepting chemotaxis protein</fullName>
    </submittedName>
</protein>
<dbReference type="PROSITE" id="PS50885">
    <property type="entry name" value="HAMP"/>
    <property type="match status" value="1"/>
</dbReference>
<comment type="caution">
    <text evidence="7">The sequence shown here is derived from an EMBL/GenBank/DDBJ whole genome shotgun (WGS) entry which is preliminary data.</text>
</comment>
<keyword evidence="4" id="KW-1133">Transmembrane helix</keyword>
<dbReference type="CDD" id="cd11386">
    <property type="entry name" value="MCP_signal"/>
    <property type="match status" value="1"/>
</dbReference>
<evidence type="ECO:0000259" key="5">
    <source>
        <dbReference type="PROSITE" id="PS50111"/>
    </source>
</evidence>